<keyword evidence="5" id="KW-0687">Ribonucleoprotein</keyword>
<sequence>MFGYRSSSPRISLTSEKMHIRTVAERDSWLLTDYYQENRDYLRPWEPLRDESYFQHHGWDARLQLMGIQQKQGEAFYFLLMDPNQQQLWGVANFTQVIRGCFHACYLGYSLAAAQQGKGLMFEGLSVMIPYLQKQQHIHRIMANYMPRNQRSGALLQRLGFEKEGYARDYLKINGQWEDHVLTALITPTAR</sequence>
<dbReference type="PROSITE" id="PS51186">
    <property type="entry name" value="GNAT"/>
    <property type="match status" value="1"/>
</dbReference>
<dbReference type="GO" id="GO:0005840">
    <property type="term" value="C:ribosome"/>
    <property type="evidence" value="ECO:0007669"/>
    <property type="project" value="UniProtKB-KW"/>
</dbReference>
<keyword evidence="6" id="KW-1185">Reference proteome</keyword>
<dbReference type="EMBL" id="JABBFR010000002">
    <property type="protein sequence ID" value="MBT0723353.1"/>
    <property type="molecule type" value="Genomic_DNA"/>
</dbReference>
<dbReference type="PANTHER" id="PTHR43792">
    <property type="entry name" value="GNAT FAMILY, PUTATIVE (AFU_ORTHOLOGUE AFUA_3G00765)-RELATED-RELATED"/>
    <property type="match status" value="1"/>
</dbReference>
<dbReference type="PANTHER" id="PTHR43792:SF8">
    <property type="entry name" value="[RIBOSOMAL PROTEIN US5]-ALANINE N-ACETYLTRANSFERASE"/>
    <property type="match status" value="1"/>
</dbReference>
<dbReference type="InterPro" id="IPR000182">
    <property type="entry name" value="GNAT_dom"/>
</dbReference>
<name>A0ABS5STD3_9GAMM</name>
<dbReference type="Proteomes" id="UP000790096">
    <property type="component" value="Unassembled WGS sequence"/>
</dbReference>
<dbReference type="Pfam" id="PF13302">
    <property type="entry name" value="Acetyltransf_3"/>
    <property type="match status" value="1"/>
</dbReference>
<dbReference type="Gene3D" id="3.40.630.30">
    <property type="match status" value="1"/>
</dbReference>
<reference evidence="5 6" key="1">
    <citation type="submission" date="2020-04" db="EMBL/GenBank/DDBJ databases">
        <title>Genome sequencing of Rosenbergiella species.</title>
        <authorList>
            <person name="Alvarez-Perez S."/>
            <person name="Lievens B."/>
        </authorList>
    </citation>
    <scope>NUCLEOTIDE SEQUENCE [LARGE SCALE GENOMIC DNA]</scope>
    <source>
        <strain evidence="5 6">S61</strain>
    </source>
</reference>
<evidence type="ECO:0000313" key="5">
    <source>
        <dbReference type="EMBL" id="MBT0723353.1"/>
    </source>
</evidence>
<evidence type="ECO:0000256" key="3">
    <source>
        <dbReference type="ARBA" id="ARBA00038502"/>
    </source>
</evidence>
<dbReference type="SUPFAM" id="SSF55729">
    <property type="entry name" value="Acyl-CoA N-acyltransferases (Nat)"/>
    <property type="match status" value="1"/>
</dbReference>
<evidence type="ECO:0000259" key="4">
    <source>
        <dbReference type="PROSITE" id="PS51186"/>
    </source>
</evidence>
<evidence type="ECO:0000313" key="6">
    <source>
        <dbReference type="Proteomes" id="UP000790096"/>
    </source>
</evidence>
<organism evidence="5 6">
    <name type="scientific">Rosenbergiella gaditana</name>
    <dbReference type="NCBI Taxonomy" id="2726987"/>
    <lineage>
        <taxon>Bacteria</taxon>
        <taxon>Pseudomonadati</taxon>
        <taxon>Pseudomonadota</taxon>
        <taxon>Gammaproteobacteria</taxon>
        <taxon>Enterobacterales</taxon>
        <taxon>Erwiniaceae</taxon>
        <taxon>Rosenbergiella</taxon>
    </lineage>
</organism>
<evidence type="ECO:0000256" key="2">
    <source>
        <dbReference type="ARBA" id="ARBA00023315"/>
    </source>
</evidence>
<evidence type="ECO:0000256" key="1">
    <source>
        <dbReference type="ARBA" id="ARBA00022679"/>
    </source>
</evidence>
<comment type="caution">
    <text evidence="5">The sequence shown here is derived from an EMBL/GenBank/DDBJ whole genome shotgun (WGS) entry which is preliminary data.</text>
</comment>
<feature type="domain" description="N-acetyltransferase" evidence="4">
    <location>
        <begin position="18"/>
        <end position="183"/>
    </location>
</feature>
<protein>
    <submittedName>
        <fullName evidence="5">Ribosomal protein S5-alanine N-acetyltransferase</fullName>
    </submittedName>
</protein>
<proteinExistence type="inferred from homology"/>
<accession>A0ABS5STD3</accession>
<dbReference type="InterPro" id="IPR016181">
    <property type="entry name" value="Acyl_CoA_acyltransferase"/>
</dbReference>
<comment type="similarity">
    <text evidence="3">Belongs to the acetyltransferase family. RimJ subfamily.</text>
</comment>
<keyword evidence="2" id="KW-0012">Acyltransferase</keyword>
<keyword evidence="1" id="KW-0808">Transferase</keyword>
<dbReference type="RefSeq" id="WP_214235951.1">
    <property type="nucleotide sequence ID" value="NZ_JABBFR010000002.1"/>
</dbReference>
<dbReference type="InterPro" id="IPR051531">
    <property type="entry name" value="N-acetyltransferase"/>
</dbReference>
<gene>
    <name evidence="5" type="primary">rimJ</name>
    <name evidence="5" type="ORF">HH682_02605</name>
</gene>
<dbReference type="NCBIfam" id="NF008072">
    <property type="entry name" value="PRK10809.1"/>
    <property type="match status" value="1"/>
</dbReference>
<keyword evidence="5" id="KW-0689">Ribosomal protein</keyword>